<keyword evidence="2" id="KW-0732">Signal</keyword>
<reference evidence="3 4" key="1">
    <citation type="journal article" date="2018" name="Sci. Rep.">
        <title>Genomic signatures of local adaptation to the degree of environmental predictability in rotifers.</title>
        <authorList>
            <person name="Franch-Gras L."/>
            <person name="Hahn C."/>
            <person name="Garcia-Roger E.M."/>
            <person name="Carmona M.J."/>
            <person name="Serra M."/>
            <person name="Gomez A."/>
        </authorList>
    </citation>
    <scope>NUCLEOTIDE SEQUENCE [LARGE SCALE GENOMIC DNA]</scope>
    <source>
        <strain evidence="3">HYR1</strain>
    </source>
</reference>
<feature type="non-terminal residue" evidence="3">
    <location>
        <position position="233"/>
    </location>
</feature>
<keyword evidence="1" id="KW-0472">Membrane</keyword>
<dbReference type="OrthoDB" id="10151287at2759"/>
<name>A0A3M7R6Z3_BRAPC</name>
<keyword evidence="4" id="KW-1185">Reference proteome</keyword>
<evidence type="ECO:0000313" key="3">
    <source>
        <dbReference type="EMBL" id="RNA19402.1"/>
    </source>
</evidence>
<evidence type="ECO:0000313" key="4">
    <source>
        <dbReference type="Proteomes" id="UP000276133"/>
    </source>
</evidence>
<feature type="chain" id="PRO_5018195648" evidence="2">
    <location>
        <begin position="21"/>
        <end position="233"/>
    </location>
</feature>
<organism evidence="3 4">
    <name type="scientific">Brachionus plicatilis</name>
    <name type="common">Marine rotifer</name>
    <name type="synonym">Brachionus muelleri</name>
    <dbReference type="NCBI Taxonomy" id="10195"/>
    <lineage>
        <taxon>Eukaryota</taxon>
        <taxon>Metazoa</taxon>
        <taxon>Spiralia</taxon>
        <taxon>Gnathifera</taxon>
        <taxon>Rotifera</taxon>
        <taxon>Eurotatoria</taxon>
        <taxon>Monogononta</taxon>
        <taxon>Pseudotrocha</taxon>
        <taxon>Ploima</taxon>
        <taxon>Brachionidae</taxon>
        <taxon>Brachionus</taxon>
    </lineage>
</organism>
<gene>
    <name evidence="3" type="ORF">BpHYR1_037702</name>
</gene>
<keyword evidence="1" id="KW-1133">Transmembrane helix</keyword>
<protein>
    <submittedName>
        <fullName evidence="3">Uncharacterized protein</fullName>
    </submittedName>
</protein>
<proteinExistence type="predicted"/>
<accession>A0A3M7R6Z3</accession>
<comment type="caution">
    <text evidence="3">The sequence shown here is derived from an EMBL/GenBank/DDBJ whole genome shotgun (WGS) entry which is preliminary data.</text>
</comment>
<sequence length="233" mass="26840">MWNQTVFTLILFTVCKTTCALSFFKEPTFFEKLVSVLSRSISNTFQFGQLVIVKIPVDTIVLLCLGALTVILYRWFKRGRHRTLQPTTTISKPTNLNVFNTMQLDMERNDKKGHSGGAASNLVPKTIRNVEEFKVGMDMRSWITVLEIYLKHFNKDEWVEIVLSNMENKVLSRIKNLEKYLIDTDGYEELKKELLNLYTVKAVELPVNLSQLSIHKQSAKENIADFGKAIMEL</sequence>
<evidence type="ECO:0000256" key="2">
    <source>
        <dbReference type="SAM" id="SignalP"/>
    </source>
</evidence>
<dbReference type="EMBL" id="REGN01004052">
    <property type="protein sequence ID" value="RNA19402.1"/>
    <property type="molecule type" value="Genomic_DNA"/>
</dbReference>
<feature type="signal peptide" evidence="2">
    <location>
        <begin position="1"/>
        <end position="20"/>
    </location>
</feature>
<dbReference type="Proteomes" id="UP000276133">
    <property type="component" value="Unassembled WGS sequence"/>
</dbReference>
<evidence type="ECO:0000256" key="1">
    <source>
        <dbReference type="SAM" id="Phobius"/>
    </source>
</evidence>
<feature type="transmembrane region" description="Helical" evidence="1">
    <location>
        <begin position="55"/>
        <end position="76"/>
    </location>
</feature>
<keyword evidence="1" id="KW-0812">Transmembrane</keyword>
<dbReference type="AlphaFoldDB" id="A0A3M7R6Z3"/>